<dbReference type="Pfam" id="PF08240">
    <property type="entry name" value="ADH_N"/>
    <property type="match status" value="1"/>
</dbReference>
<accession>A0A4R2K6M5</accession>
<keyword evidence="2" id="KW-0560">Oxidoreductase</keyword>
<proteinExistence type="predicted"/>
<dbReference type="OrthoDB" id="5195079at2"/>
<evidence type="ECO:0000313" key="4">
    <source>
        <dbReference type="EMBL" id="TCO65478.1"/>
    </source>
</evidence>
<name>A0A4R2K6M5_9PSEU</name>
<evidence type="ECO:0000259" key="3">
    <source>
        <dbReference type="SMART" id="SM00829"/>
    </source>
</evidence>
<comment type="caution">
    <text evidence="4">The sequence shown here is derived from an EMBL/GenBank/DDBJ whole genome shotgun (WGS) entry which is preliminary data.</text>
</comment>
<protein>
    <submittedName>
        <fullName evidence="4">NADPH:quinone reductase-like Zn-dependent oxidoreductase</fullName>
    </submittedName>
</protein>
<dbReference type="Pfam" id="PF13602">
    <property type="entry name" value="ADH_zinc_N_2"/>
    <property type="match status" value="1"/>
</dbReference>
<dbReference type="PANTHER" id="PTHR48106:SF18">
    <property type="entry name" value="QUINONE OXIDOREDUCTASE PIG3"/>
    <property type="match status" value="1"/>
</dbReference>
<dbReference type="InterPro" id="IPR011032">
    <property type="entry name" value="GroES-like_sf"/>
</dbReference>
<sequence length="312" mass="32434">MRAVVMHETGGPEVLVLTDIPKPEPGPGQVLVRIEAIGVSVGETRMRAGAYPLQLPMVLGAEAAGVVEKLGDGVEPSLMDARVVMVTGGAGSYAEFIAVNAGNVTKVPDGLSAQDAVASAAPGALALALLHRAGLRGGETVLVEGGSGKVGGYLVRHVREFGVERIVATASRKPVEGADVVLDHGNPDWTDDLDPLDVAFDMAGGETTRRVLGKLKPGGRMLLYGALTAQPELDPVAVQGQGLQVIGCGGPLWFRQCLDVHYPEFVDLAARGRTHLQPVADVLPLDLAAEAHRRVAASAGRILLRPNLGLDS</sequence>
<dbReference type="AlphaFoldDB" id="A0A4R2K6M5"/>
<dbReference type="GO" id="GO:0016651">
    <property type="term" value="F:oxidoreductase activity, acting on NAD(P)H"/>
    <property type="evidence" value="ECO:0007669"/>
    <property type="project" value="TreeGrafter"/>
</dbReference>
<dbReference type="InterPro" id="IPR036291">
    <property type="entry name" value="NAD(P)-bd_dom_sf"/>
</dbReference>
<feature type="domain" description="Enoyl reductase (ER)" evidence="3">
    <location>
        <begin position="10"/>
        <end position="304"/>
    </location>
</feature>
<dbReference type="InterPro" id="IPR020843">
    <property type="entry name" value="ER"/>
</dbReference>
<dbReference type="SMART" id="SM00829">
    <property type="entry name" value="PKS_ER"/>
    <property type="match status" value="1"/>
</dbReference>
<dbReference type="Gene3D" id="3.40.50.720">
    <property type="entry name" value="NAD(P)-binding Rossmann-like Domain"/>
    <property type="match status" value="1"/>
</dbReference>
<dbReference type="RefSeq" id="WP_132111891.1">
    <property type="nucleotide sequence ID" value="NZ_SLWS01000001.1"/>
</dbReference>
<dbReference type="Proteomes" id="UP000295680">
    <property type="component" value="Unassembled WGS sequence"/>
</dbReference>
<reference evidence="4 5" key="1">
    <citation type="submission" date="2019-03" db="EMBL/GenBank/DDBJ databases">
        <title>Genomic Encyclopedia of Type Strains, Phase IV (KMG-IV): sequencing the most valuable type-strain genomes for metagenomic binning, comparative biology and taxonomic classification.</title>
        <authorList>
            <person name="Goeker M."/>
        </authorList>
    </citation>
    <scope>NUCLEOTIDE SEQUENCE [LARGE SCALE GENOMIC DNA]</scope>
    <source>
        <strain evidence="4 5">DSM 45934</strain>
    </source>
</reference>
<dbReference type="InterPro" id="IPR013154">
    <property type="entry name" value="ADH-like_N"/>
</dbReference>
<keyword evidence="1" id="KW-0521">NADP</keyword>
<dbReference type="EMBL" id="SLWS01000001">
    <property type="protein sequence ID" value="TCO65478.1"/>
    <property type="molecule type" value="Genomic_DNA"/>
</dbReference>
<keyword evidence="5" id="KW-1185">Reference proteome</keyword>
<evidence type="ECO:0000256" key="2">
    <source>
        <dbReference type="ARBA" id="ARBA00023002"/>
    </source>
</evidence>
<gene>
    <name evidence="4" type="ORF">EV192_1011270</name>
</gene>
<organism evidence="4 5">
    <name type="scientific">Actinocrispum wychmicini</name>
    <dbReference type="NCBI Taxonomy" id="1213861"/>
    <lineage>
        <taxon>Bacteria</taxon>
        <taxon>Bacillati</taxon>
        <taxon>Actinomycetota</taxon>
        <taxon>Actinomycetes</taxon>
        <taxon>Pseudonocardiales</taxon>
        <taxon>Pseudonocardiaceae</taxon>
        <taxon>Actinocrispum</taxon>
    </lineage>
</organism>
<dbReference type="SUPFAM" id="SSF51735">
    <property type="entry name" value="NAD(P)-binding Rossmann-fold domains"/>
    <property type="match status" value="1"/>
</dbReference>
<dbReference type="PANTHER" id="PTHR48106">
    <property type="entry name" value="QUINONE OXIDOREDUCTASE PIG3-RELATED"/>
    <property type="match status" value="1"/>
</dbReference>
<evidence type="ECO:0000256" key="1">
    <source>
        <dbReference type="ARBA" id="ARBA00022857"/>
    </source>
</evidence>
<dbReference type="SUPFAM" id="SSF50129">
    <property type="entry name" value="GroES-like"/>
    <property type="match status" value="1"/>
</dbReference>
<dbReference type="Gene3D" id="3.90.180.10">
    <property type="entry name" value="Medium-chain alcohol dehydrogenases, catalytic domain"/>
    <property type="match status" value="1"/>
</dbReference>
<evidence type="ECO:0000313" key="5">
    <source>
        <dbReference type="Proteomes" id="UP000295680"/>
    </source>
</evidence>
<dbReference type="GO" id="GO:0070402">
    <property type="term" value="F:NADPH binding"/>
    <property type="evidence" value="ECO:0007669"/>
    <property type="project" value="TreeGrafter"/>
</dbReference>